<organism evidence="2 3">
    <name type="scientific">Lasiosphaeria miniovina</name>
    <dbReference type="NCBI Taxonomy" id="1954250"/>
    <lineage>
        <taxon>Eukaryota</taxon>
        <taxon>Fungi</taxon>
        <taxon>Dikarya</taxon>
        <taxon>Ascomycota</taxon>
        <taxon>Pezizomycotina</taxon>
        <taxon>Sordariomycetes</taxon>
        <taxon>Sordariomycetidae</taxon>
        <taxon>Sordariales</taxon>
        <taxon>Lasiosphaeriaceae</taxon>
        <taxon>Lasiosphaeria</taxon>
    </lineage>
</organism>
<proteinExistence type="predicted"/>
<dbReference type="EMBL" id="JAUIRO010000001">
    <property type="protein sequence ID" value="KAK0734641.1"/>
    <property type="molecule type" value="Genomic_DNA"/>
</dbReference>
<dbReference type="RefSeq" id="XP_060303518.1">
    <property type="nucleotide sequence ID" value="XM_060441025.1"/>
</dbReference>
<feature type="transmembrane region" description="Helical" evidence="1">
    <location>
        <begin position="20"/>
        <end position="41"/>
    </location>
</feature>
<comment type="caution">
    <text evidence="2">The sequence shown here is derived from an EMBL/GenBank/DDBJ whole genome shotgun (WGS) entry which is preliminary data.</text>
</comment>
<dbReference type="AlphaFoldDB" id="A0AA40BI33"/>
<protein>
    <submittedName>
        <fullName evidence="2">Uncharacterized protein</fullName>
    </submittedName>
</protein>
<keyword evidence="1" id="KW-1133">Transmembrane helix</keyword>
<keyword evidence="1" id="KW-0472">Membrane</keyword>
<gene>
    <name evidence="2" type="ORF">B0T26DRAFT_689193</name>
</gene>
<dbReference type="Proteomes" id="UP001172101">
    <property type="component" value="Unassembled WGS sequence"/>
</dbReference>
<evidence type="ECO:0000256" key="1">
    <source>
        <dbReference type="SAM" id="Phobius"/>
    </source>
</evidence>
<keyword evidence="3" id="KW-1185">Reference proteome</keyword>
<feature type="non-terminal residue" evidence="2">
    <location>
        <position position="91"/>
    </location>
</feature>
<evidence type="ECO:0000313" key="3">
    <source>
        <dbReference type="Proteomes" id="UP001172101"/>
    </source>
</evidence>
<keyword evidence="1" id="KW-0812">Transmembrane</keyword>
<name>A0AA40BI33_9PEZI</name>
<reference evidence="2" key="1">
    <citation type="submission" date="2023-06" db="EMBL/GenBank/DDBJ databases">
        <title>Genome-scale phylogeny and comparative genomics of the fungal order Sordariales.</title>
        <authorList>
            <consortium name="Lawrence Berkeley National Laboratory"/>
            <person name="Hensen N."/>
            <person name="Bonometti L."/>
            <person name="Westerberg I."/>
            <person name="Brannstrom I.O."/>
            <person name="Guillou S."/>
            <person name="Cros-Aarteil S."/>
            <person name="Calhoun S."/>
            <person name="Haridas S."/>
            <person name="Kuo A."/>
            <person name="Mondo S."/>
            <person name="Pangilinan J."/>
            <person name="Riley R."/>
            <person name="LaButti K."/>
            <person name="Andreopoulos B."/>
            <person name="Lipzen A."/>
            <person name="Chen C."/>
            <person name="Yanf M."/>
            <person name="Daum C."/>
            <person name="Ng V."/>
            <person name="Clum A."/>
            <person name="Steindorff A."/>
            <person name="Ohm R."/>
            <person name="Martin F."/>
            <person name="Silar P."/>
            <person name="Natvig D."/>
            <person name="Lalanne C."/>
            <person name="Gautier V."/>
            <person name="Ament-velasquez S.L."/>
            <person name="Kruys A."/>
            <person name="Hutchinson M.I."/>
            <person name="Powell A.J."/>
            <person name="Barry K."/>
            <person name="Miller A.N."/>
            <person name="Grigoriev I.V."/>
            <person name="Debuchy R."/>
            <person name="Gladieux P."/>
            <person name="Thoren M.H."/>
            <person name="Johannesson H."/>
        </authorList>
    </citation>
    <scope>NUCLEOTIDE SEQUENCE</scope>
    <source>
        <strain evidence="2">SMH2392-1A</strain>
    </source>
</reference>
<evidence type="ECO:0000313" key="2">
    <source>
        <dbReference type="EMBL" id="KAK0734641.1"/>
    </source>
</evidence>
<accession>A0AA40BI33</accession>
<sequence>MFCAELALKPRLSPLSVHFYPILCFVFKFAFFLSFPTFITTDNFLRRVFGLLLLRTFILILFRFPAVGDFSEQKLANHRSLTTGQASFLAN</sequence>
<dbReference type="GeneID" id="85324295"/>
<feature type="transmembrane region" description="Helical" evidence="1">
    <location>
        <begin position="48"/>
        <end position="66"/>
    </location>
</feature>